<comment type="caution">
    <text evidence="2">The sequence shown here is derived from an EMBL/GenBank/DDBJ whole genome shotgun (WGS) entry which is preliminary data.</text>
</comment>
<sequence>MKKNKRSHCIGAVLLLFVLGITVNTAQAQLEEPDVIEKSEPKTPLSEGYHNDIGFDVVLNNFGFGIGGHYSRVLGDYTELTFQTAITGIRDVSEQNFQNFFTGNQIIPNRYKRAFGFPFLLGMEQRIFARQIEDSFRLFVGGAVGPAMAFTYPYINDADGSGFRTYVVRSGFLRPTERVNDFFTGWSEGESHWGYSGELKIGADIGSSFGTRTTVEFGYFFYYFSEGLQLMEPYRPYGYDENGNPVIFNAEGEQRPHFDAQKYFGTPQIKFTFGSMW</sequence>
<dbReference type="EMBL" id="JAJNDC010000003">
    <property type="protein sequence ID" value="MCW9713482.1"/>
    <property type="molecule type" value="Genomic_DNA"/>
</dbReference>
<protein>
    <recommendedName>
        <fullName evidence="4">Outer membrane protein beta-barrel domain-containing protein</fullName>
    </recommendedName>
</protein>
<feature type="signal peptide" evidence="1">
    <location>
        <begin position="1"/>
        <end position="28"/>
    </location>
</feature>
<keyword evidence="1" id="KW-0732">Signal</keyword>
<evidence type="ECO:0000256" key="1">
    <source>
        <dbReference type="SAM" id="SignalP"/>
    </source>
</evidence>
<accession>A0ABT3Q026</accession>
<gene>
    <name evidence="2" type="ORF">LQ318_11260</name>
</gene>
<name>A0ABT3Q026_9BACT</name>
<dbReference type="Proteomes" id="UP001207337">
    <property type="component" value="Unassembled WGS sequence"/>
</dbReference>
<evidence type="ECO:0008006" key="4">
    <source>
        <dbReference type="Google" id="ProtNLM"/>
    </source>
</evidence>
<dbReference type="RefSeq" id="WP_265790193.1">
    <property type="nucleotide sequence ID" value="NZ_BAABRS010000003.1"/>
</dbReference>
<evidence type="ECO:0000313" key="2">
    <source>
        <dbReference type="EMBL" id="MCW9713482.1"/>
    </source>
</evidence>
<proteinExistence type="predicted"/>
<organism evidence="2 3">
    <name type="scientific">Fodinibius salicampi</name>
    <dbReference type="NCBI Taxonomy" id="1920655"/>
    <lineage>
        <taxon>Bacteria</taxon>
        <taxon>Pseudomonadati</taxon>
        <taxon>Balneolota</taxon>
        <taxon>Balneolia</taxon>
        <taxon>Balneolales</taxon>
        <taxon>Balneolaceae</taxon>
        <taxon>Fodinibius</taxon>
    </lineage>
</organism>
<evidence type="ECO:0000313" key="3">
    <source>
        <dbReference type="Proteomes" id="UP001207337"/>
    </source>
</evidence>
<reference evidence="2 3" key="1">
    <citation type="submission" date="2021-11" db="EMBL/GenBank/DDBJ databases">
        <title>Aliifidinibius sp. nov., a new bacterium isolated from saline soil.</title>
        <authorList>
            <person name="Galisteo C."/>
            <person name="De La Haba R."/>
            <person name="Sanchez-Porro C."/>
            <person name="Ventosa A."/>
        </authorList>
    </citation>
    <scope>NUCLEOTIDE SEQUENCE [LARGE SCALE GENOMIC DNA]</scope>
    <source>
        <strain evidence="2 3">KACC 190600</strain>
    </source>
</reference>
<feature type="chain" id="PRO_5046389292" description="Outer membrane protein beta-barrel domain-containing protein" evidence="1">
    <location>
        <begin position="29"/>
        <end position="277"/>
    </location>
</feature>
<keyword evidence="3" id="KW-1185">Reference proteome</keyword>